<comment type="catalytic activity">
    <reaction evidence="11">
        <text>a hydroperoxide + [thioredoxin]-dithiol = an alcohol + [thioredoxin]-disulfide + H2O</text>
        <dbReference type="Rhea" id="RHEA:62620"/>
        <dbReference type="Rhea" id="RHEA-COMP:10698"/>
        <dbReference type="Rhea" id="RHEA-COMP:10700"/>
        <dbReference type="ChEBI" id="CHEBI:15377"/>
        <dbReference type="ChEBI" id="CHEBI:29950"/>
        <dbReference type="ChEBI" id="CHEBI:30879"/>
        <dbReference type="ChEBI" id="CHEBI:35924"/>
        <dbReference type="ChEBI" id="CHEBI:50058"/>
        <dbReference type="EC" id="1.11.1.24"/>
    </reaction>
</comment>
<dbReference type="RefSeq" id="WP_122964649.1">
    <property type="nucleotide sequence ID" value="NZ_BJMH01000035.1"/>
</dbReference>
<comment type="caution">
    <text evidence="13">The sequence shown here is derived from an EMBL/GenBank/DDBJ whole genome shotgun (WGS) entry which is preliminary data.</text>
</comment>
<proteinExistence type="inferred from homology"/>
<sequence length="222" mass="24472">MENRPLASLQTELDRATAQMEQNLPAEMVKMFEQSIQQVKASAGAAGLKAGAQAPDFSLTDQNGASMTLSELTVNGPVVLLFYRGVWCPFCNIALRAYQQASALFAEAGAQLVAISPQTPTYSASMKANNELGFPLLSDPRNEVAARYHLVFELPEALRGSYQSLGISLDEYHGDSLWKLPVPATYVIDRENMIRLAHVEADYKQRLEPSHVLDLLASRNDW</sequence>
<dbReference type="Pfam" id="PF00578">
    <property type="entry name" value="AhpC-TSA"/>
    <property type="match status" value="1"/>
</dbReference>
<dbReference type="EMBL" id="BJMH01000035">
    <property type="protein sequence ID" value="GEB35215.1"/>
    <property type="molecule type" value="Genomic_DNA"/>
</dbReference>
<protein>
    <recommendedName>
        <fullName evidence="2">thioredoxin-dependent peroxiredoxin</fullName>
        <ecNumber evidence="2">1.11.1.24</ecNumber>
    </recommendedName>
    <alternativeName>
        <fullName evidence="10">Bacterioferritin comigratory protein</fullName>
    </alternativeName>
    <alternativeName>
        <fullName evidence="8">Thioredoxin peroxidase</fullName>
    </alternativeName>
</protein>
<name>A0A4Y3PQM1_BREPA</name>
<evidence type="ECO:0000256" key="11">
    <source>
        <dbReference type="ARBA" id="ARBA00049091"/>
    </source>
</evidence>
<evidence type="ECO:0000256" key="8">
    <source>
        <dbReference type="ARBA" id="ARBA00032824"/>
    </source>
</evidence>
<keyword evidence="5" id="KW-0560">Oxidoreductase</keyword>
<evidence type="ECO:0000256" key="3">
    <source>
        <dbReference type="ARBA" id="ARBA00022559"/>
    </source>
</evidence>
<dbReference type="AlphaFoldDB" id="A0A4Y3PQM1"/>
<evidence type="ECO:0000256" key="10">
    <source>
        <dbReference type="ARBA" id="ARBA00041373"/>
    </source>
</evidence>
<keyword evidence="14" id="KW-1185">Reference proteome</keyword>
<dbReference type="Gene3D" id="3.40.30.10">
    <property type="entry name" value="Glutaredoxin"/>
    <property type="match status" value="1"/>
</dbReference>
<evidence type="ECO:0000256" key="5">
    <source>
        <dbReference type="ARBA" id="ARBA00023002"/>
    </source>
</evidence>
<keyword evidence="3" id="KW-0575">Peroxidase</keyword>
<accession>A0A4Y3PQM1</accession>
<keyword evidence="6" id="KW-1015">Disulfide bond</keyword>
<dbReference type="PANTHER" id="PTHR42801:SF7">
    <property type="entry name" value="SLL1159 PROTEIN"/>
    <property type="match status" value="1"/>
</dbReference>
<feature type="domain" description="Thioredoxin" evidence="12">
    <location>
        <begin position="48"/>
        <end position="221"/>
    </location>
</feature>
<gene>
    <name evidence="13" type="ORF">BPA01_47950</name>
</gene>
<dbReference type="InterPro" id="IPR013766">
    <property type="entry name" value="Thioredoxin_domain"/>
</dbReference>
<evidence type="ECO:0000256" key="9">
    <source>
        <dbReference type="ARBA" id="ARBA00038489"/>
    </source>
</evidence>
<evidence type="ECO:0000256" key="7">
    <source>
        <dbReference type="ARBA" id="ARBA00023284"/>
    </source>
</evidence>
<evidence type="ECO:0000259" key="12">
    <source>
        <dbReference type="PROSITE" id="PS51352"/>
    </source>
</evidence>
<reference evidence="13 14" key="1">
    <citation type="submission" date="2019-06" db="EMBL/GenBank/DDBJ databases">
        <title>Whole genome shotgun sequence of Brevibacillus parabrevis NBRC 12334.</title>
        <authorList>
            <person name="Hosoyama A."/>
            <person name="Uohara A."/>
            <person name="Ohji S."/>
            <person name="Ichikawa N."/>
        </authorList>
    </citation>
    <scope>NUCLEOTIDE SEQUENCE [LARGE SCALE GENOMIC DNA]</scope>
    <source>
        <strain evidence="13 14">NBRC 12334</strain>
    </source>
</reference>
<keyword evidence="7" id="KW-0676">Redox-active center</keyword>
<dbReference type="InterPro" id="IPR000866">
    <property type="entry name" value="AhpC/TSA"/>
</dbReference>
<evidence type="ECO:0000256" key="1">
    <source>
        <dbReference type="ARBA" id="ARBA00003330"/>
    </source>
</evidence>
<dbReference type="InterPro" id="IPR050924">
    <property type="entry name" value="Peroxiredoxin_BCP/PrxQ"/>
</dbReference>
<keyword evidence="4" id="KW-0049">Antioxidant</keyword>
<evidence type="ECO:0000256" key="6">
    <source>
        <dbReference type="ARBA" id="ARBA00023157"/>
    </source>
</evidence>
<evidence type="ECO:0000256" key="2">
    <source>
        <dbReference type="ARBA" id="ARBA00013017"/>
    </source>
</evidence>
<dbReference type="CDD" id="cd02970">
    <property type="entry name" value="PRX_like2"/>
    <property type="match status" value="1"/>
</dbReference>
<dbReference type="GO" id="GO:0005737">
    <property type="term" value="C:cytoplasm"/>
    <property type="evidence" value="ECO:0007669"/>
    <property type="project" value="TreeGrafter"/>
</dbReference>
<comment type="similarity">
    <text evidence="9">Belongs to the peroxiredoxin family. BCP/PrxQ subfamily.</text>
</comment>
<organism evidence="13 14">
    <name type="scientific">Brevibacillus parabrevis</name>
    <dbReference type="NCBI Taxonomy" id="54914"/>
    <lineage>
        <taxon>Bacteria</taxon>
        <taxon>Bacillati</taxon>
        <taxon>Bacillota</taxon>
        <taxon>Bacilli</taxon>
        <taxon>Bacillales</taxon>
        <taxon>Paenibacillaceae</taxon>
        <taxon>Brevibacillus</taxon>
    </lineage>
</organism>
<evidence type="ECO:0000256" key="4">
    <source>
        <dbReference type="ARBA" id="ARBA00022862"/>
    </source>
</evidence>
<evidence type="ECO:0000313" key="13">
    <source>
        <dbReference type="EMBL" id="GEB35215.1"/>
    </source>
</evidence>
<dbReference type="PROSITE" id="PS51352">
    <property type="entry name" value="THIOREDOXIN_2"/>
    <property type="match status" value="1"/>
</dbReference>
<dbReference type="InterPro" id="IPR036249">
    <property type="entry name" value="Thioredoxin-like_sf"/>
</dbReference>
<dbReference type="GO" id="GO:0045454">
    <property type="term" value="P:cell redox homeostasis"/>
    <property type="evidence" value="ECO:0007669"/>
    <property type="project" value="TreeGrafter"/>
</dbReference>
<dbReference type="STRING" id="54914.AV540_20200"/>
<dbReference type="GO" id="GO:0008379">
    <property type="term" value="F:thioredoxin peroxidase activity"/>
    <property type="evidence" value="ECO:0007669"/>
    <property type="project" value="TreeGrafter"/>
</dbReference>
<dbReference type="GO" id="GO:0034599">
    <property type="term" value="P:cellular response to oxidative stress"/>
    <property type="evidence" value="ECO:0007669"/>
    <property type="project" value="TreeGrafter"/>
</dbReference>
<dbReference type="PANTHER" id="PTHR42801">
    <property type="entry name" value="THIOREDOXIN-DEPENDENT PEROXIDE REDUCTASE"/>
    <property type="match status" value="1"/>
</dbReference>
<comment type="function">
    <text evidence="1">Thiol-specific peroxidase that catalyzes the reduction of hydrogen peroxide and organic hydroperoxides to water and alcohols, respectively. Plays a role in cell protection against oxidative stress by detoxifying peroxides and as sensor of hydrogen peroxide-mediated signaling events.</text>
</comment>
<evidence type="ECO:0000313" key="14">
    <source>
        <dbReference type="Proteomes" id="UP000316882"/>
    </source>
</evidence>
<dbReference type="Proteomes" id="UP000316882">
    <property type="component" value="Unassembled WGS sequence"/>
</dbReference>
<dbReference type="SUPFAM" id="SSF52833">
    <property type="entry name" value="Thioredoxin-like"/>
    <property type="match status" value="1"/>
</dbReference>
<dbReference type="EC" id="1.11.1.24" evidence="2"/>